<gene>
    <name evidence="1" type="ORF">Z043_124521</name>
</gene>
<reference evidence="1 2" key="1">
    <citation type="submission" date="2015-08" db="EMBL/GenBank/DDBJ databases">
        <title>The genome of the Asian arowana (Scleropages formosus).</title>
        <authorList>
            <person name="Tan M.H."/>
            <person name="Gan H.M."/>
            <person name="Croft L.J."/>
            <person name="Austin C.M."/>
        </authorList>
    </citation>
    <scope>NUCLEOTIDE SEQUENCE [LARGE SCALE GENOMIC DNA]</scope>
    <source>
        <strain evidence="1">Aro1</strain>
    </source>
</reference>
<proteinExistence type="predicted"/>
<name>A0A0P7UF37_SCLFO</name>
<protein>
    <submittedName>
        <fullName evidence="1">Uncharacterized protein</fullName>
    </submittedName>
</protein>
<comment type="caution">
    <text evidence="1">The sequence shown here is derived from an EMBL/GenBank/DDBJ whole genome shotgun (WGS) entry which is preliminary data.</text>
</comment>
<dbReference type="Proteomes" id="UP000034805">
    <property type="component" value="Unassembled WGS sequence"/>
</dbReference>
<dbReference type="EMBL" id="JARO02015580">
    <property type="protein sequence ID" value="KPP57730.1"/>
    <property type="molecule type" value="Genomic_DNA"/>
</dbReference>
<evidence type="ECO:0000313" key="1">
    <source>
        <dbReference type="EMBL" id="KPP57730.1"/>
    </source>
</evidence>
<evidence type="ECO:0000313" key="2">
    <source>
        <dbReference type="Proteomes" id="UP000034805"/>
    </source>
</evidence>
<accession>A0A0P7UF37</accession>
<dbReference type="AlphaFoldDB" id="A0A0P7UF37"/>
<sequence>MSDNAAVKTCQFDLEVIVEILAEGGCLKKIPAELLLHANEAADLYEAEFCLFTNQPINIWKRCILFRETKRMCGTPLCQTAPRYFYMLQLYCEWRLLRVQTGSVRSYQRNQKIHST</sequence>
<organism evidence="1 2">
    <name type="scientific">Scleropages formosus</name>
    <name type="common">Asian bonytongue</name>
    <name type="synonym">Osteoglossum formosum</name>
    <dbReference type="NCBI Taxonomy" id="113540"/>
    <lineage>
        <taxon>Eukaryota</taxon>
        <taxon>Metazoa</taxon>
        <taxon>Chordata</taxon>
        <taxon>Craniata</taxon>
        <taxon>Vertebrata</taxon>
        <taxon>Euteleostomi</taxon>
        <taxon>Actinopterygii</taxon>
        <taxon>Neopterygii</taxon>
        <taxon>Teleostei</taxon>
        <taxon>Osteoglossocephala</taxon>
        <taxon>Osteoglossomorpha</taxon>
        <taxon>Osteoglossiformes</taxon>
        <taxon>Osteoglossidae</taxon>
        <taxon>Scleropages</taxon>
    </lineage>
</organism>